<evidence type="ECO:0000256" key="1">
    <source>
        <dbReference type="SAM" id="MobiDB-lite"/>
    </source>
</evidence>
<keyword evidence="2" id="KW-0812">Transmembrane</keyword>
<feature type="region of interest" description="Disordered" evidence="1">
    <location>
        <begin position="23"/>
        <end position="126"/>
    </location>
</feature>
<evidence type="ECO:0000256" key="2">
    <source>
        <dbReference type="SAM" id="Phobius"/>
    </source>
</evidence>
<name>A0ABU0B8V5_9HYPH</name>
<evidence type="ECO:0000313" key="4">
    <source>
        <dbReference type="Proteomes" id="UP001224682"/>
    </source>
</evidence>
<dbReference type="EMBL" id="JAUSUI010000001">
    <property type="protein sequence ID" value="MDQ0301462.1"/>
    <property type="molecule type" value="Genomic_DNA"/>
</dbReference>
<proteinExistence type="predicted"/>
<feature type="transmembrane region" description="Helical" evidence="2">
    <location>
        <begin position="170"/>
        <end position="187"/>
    </location>
</feature>
<dbReference type="Proteomes" id="UP001224682">
    <property type="component" value="Unassembled WGS sequence"/>
</dbReference>
<feature type="compositionally biased region" description="Basic and acidic residues" evidence="1">
    <location>
        <begin position="24"/>
        <end position="35"/>
    </location>
</feature>
<organism evidence="3 4">
    <name type="scientific">Ancylobacter polymorphus</name>
    <dbReference type="NCBI Taxonomy" id="223390"/>
    <lineage>
        <taxon>Bacteria</taxon>
        <taxon>Pseudomonadati</taxon>
        <taxon>Pseudomonadota</taxon>
        <taxon>Alphaproteobacteria</taxon>
        <taxon>Hyphomicrobiales</taxon>
        <taxon>Xanthobacteraceae</taxon>
        <taxon>Ancylobacter</taxon>
    </lineage>
</organism>
<feature type="compositionally biased region" description="Low complexity" evidence="1">
    <location>
        <begin position="105"/>
        <end position="118"/>
    </location>
</feature>
<keyword evidence="2" id="KW-1133">Transmembrane helix</keyword>
<evidence type="ECO:0000313" key="3">
    <source>
        <dbReference type="EMBL" id="MDQ0301462.1"/>
    </source>
</evidence>
<feature type="compositionally biased region" description="Basic and acidic residues" evidence="1">
    <location>
        <begin position="48"/>
        <end position="66"/>
    </location>
</feature>
<comment type="caution">
    <text evidence="3">The sequence shown here is derived from an EMBL/GenBank/DDBJ whole genome shotgun (WGS) entry which is preliminary data.</text>
</comment>
<protein>
    <submittedName>
        <fullName evidence="3">Uncharacterized protein</fullName>
    </submittedName>
</protein>
<keyword evidence="2" id="KW-0472">Membrane</keyword>
<dbReference type="RefSeq" id="WP_307017837.1">
    <property type="nucleotide sequence ID" value="NZ_JAUSUI010000001.1"/>
</dbReference>
<sequence>MSTHFVGQAKRGAVNVALKVYRNQKADPDASLARDQRRRHIAEPCLQLKEEGDANREHDREMREIETEGEPSEPAHGKESRLRKRGLMNSAMDYGSKADSSPDTSVSASGESDSAAGSAKGGGRRSSPEMRALLLLLTVLSLTIAATAIYFTAVSSQAPHGQWLMTYPNLFYRLGMNMLPLFWACCLR</sequence>
<feature type="transmembrane region" description="Helical" evidence="2">
    <location>
        <begin position="132"/>
        <end position="150"/>
    </location>
</feature>
<gene>
    <name evidence="3" type="ORF">J2S75_000473</name>
</gene>
<keyword evidence="4" id="KW-1185">Reference proteome</keyword>
<reference evidence="3 4" key="1">
    <citation type="submission" date="2023-07" db="EMBL/GenBank/DDBJ databases">
        <title>Genomic Encyclopedia of Type Strains, Phase IV (KMG-IV): sequencing the most valuable type-strain genomes for metagenomic binning, comparative biology and taxonomic classification.</title>
        <authorList>
            <person name="Goeker M."/>
        </authorList>
    </citation>
    <scope>NUCLEOTIDE SEQUENCE [LARGE SCALE GENOMIC DNA]</scope>
    <source>
        <strain evidence="3 4">DSM 2457</strain>
    </source>
</reference>
<accession>A0ABU0B8V5</accession>